<gene>
    <name evidence="10" type="ORF">D5400_16440</name>
</gene>
<feature type="transmembrane region" description="Helical" evidence="9">
    <location>
        <begin position="93"/>
        <end position="114"/>
    </location>
</feature>
<proteinExistence type="inferred from homology"/>
<keyword evidence="3" id="KW-0813">Transport</keyword>
<keyword evidence="11" id="KW-1185">Reference proteome</keyword>
<evidence type="ECO:0000256" key="6">
    <source>
        <dbReference type="ARBA" id="ARBA00022989"/>
    </source>
</evidence>
<feature type="transmembrane region" description="Helical" evidence="9">
    <location>
        <begin position="354"/>
        <end position="387"/>
    </location>
</feature>
<comment type="subcellular location">
    <subcellularLocation>
        <location evidence="1">Cell membrane</location>
        <topology evidence="1">Multi-pass membrane protein</topology>
    </subcellularLocation>
</comment>
<dbReference type="Proteomes" id="UP000268192">
    <property type="component" value="Chromosome"/>
</dbReference>
<dbReference type="InterPro" id="IPR002549">
    <property type="entry name" value="AI-2E-like"/>
</dbReference>
<evidence type="ECO:0000256" key="4">
    <source>
        <dbReference type="ARBA" id="ARBA00022475"/>
    </source>
</evidence>
<dbReference type="GO" id="GO:0005886">
    <property type="term" value="C:plasma membrane"/>
    <property type="evidence" value="ECO:0007669"/>
    <property type="project" value="UniProtKB-SubCell"/>
</dbReference>
<keyword evidence="5 9" id="KW-0812">Transmembrane</keyword>
<dbReference type="Pfam" id="PF01594">
    <property type="entry name" value="AI-2E_transport"/>
    <property type="match status" value="1"/>
</dbReference>
<dbReference type="PANTHER" id="PTHR21716:SF53">
    <property type="entry name" value="PERMEASE PERM-RELATED"/>
    <property type="match status" value="1"/>
</dbReference>
<feature type="transmembrane region" description="Helical" evidence="9">
    <location>
        <begin position="200"/>
        <end position="223"/>
    </location>
</feature>
<keyword evidence="6 9" id="KW-1133">Transmembrane helix</keyword>
<accession>A0A3Q8XSF9</accession>
<feature type="transmembrane region" description="Helical" evidence="9">
    <location>
        <begin position="258"/>
        <end position="280"/>
    </location>
</feature>
<dbReference type="KEGG" id="abaw:D5400_16440"/>
<keyword evidence="4" id="KW-1003">Cell membrane</keyword>
<evidence type="ECO:0000256" key="5">
    <source>
        <dbReference type="ARBA" id="ARBA00022692"/>
    </source>
</evidence>
<dbReference type="OrthoDB" id="9799225at2"/>
<feature type="transmembrane region" description="Helical" evidence="9">
    <location>
        <begin position="323"/>
        <end position="342"/>
    </location>
</feature>
<evidence type="ECO:0000256" key="8">
    <source>
        <dbReference type="SAM" id="MobiDB-lite"/>
    </source>
</evidence>
<evidence type="ECO:0000256" key="3">
    <source>
        <dbReference type="ARBA" id="ARBA00022448"/>
    </source>
</evidence>
<feature type="transmembrane region" description="Helical" evidence="9">
    <location>
        <begin position="63"/>
        <end position="81"/>
    </location>
</feature>
<dbReference type="RefSeq" id="WP_126010972.1">
    <property type="nucleotide sequence ID" value="NZ_CP032509.1"/>
</dbReference>
<keyword evidence="7 9" id="KW-0472">Membrane</keyword>
<evidence type="ECO:0000256" key="1">
    <source>
        <dbReference type="ARBA" id="ARBA00004651"/>
    </source>
</evidence>
<protein>
    <submittedName>
        <fullName evidence="10">AI-2E family transporter</fullName>
    </submittedName>
</protein>
<feature type="region of interest" description="Disordered" evidence="8">
    <location>
        <begin position="484"/>
        <end position="503"/>
    </location>
</feature>
<evidence type="ECO:0000313" key="10">
    <source>
        <dbReference type="EMBL" id="AZN72647.1"/>
    </source>
</evidence>
<dbReference type="AlphaFoldDB" id="A0A3Q8XSF9"/>
<dbReference type="EMBL" id="CP032509">
    <property type="protein sequence ID" value="AZN72647.1"/>
    <property type="molecule type" value="Genomic_DNA"/>
</dbReference>
<reference evidence="10 11" key="1">
    <citation type="submission" date="2018-09" db="EMBL/GenBank/DDBJ databases">
        <title>Marinorhizobium profundi gen. nov., sp. nov., isolated from a deep-sea sediment sample from the New Britain Trench and proposal of Marinorhizobiaceae fam. nov. in the order Rhizobiales of the class Alphaproteobacteria.</title>
        <authorList>
            <person name="Cao J."/>
        </authorList>
    </citation>
    <scope>NUCLEOTIDE SEQUENCE [LARGE SCALE GENOMIC DNA]</scope>
    <source>
        <strain evidence="10 11">WS11</strain>
    </source>
</reference>
<evidence type="ECO:0000313" key="11">
    <source>
        <dbReference type="Proteomes" id="UP000268192"/>
    </source>
</evidence>
<feature type="compositionally biased region" description="Basic and acidic residues" evidence="8">
    <location>
        <begin position="493"/>
        <end position="503"/>
    </location>
</feature>
<name>A0A3Q8XSF9_9HYPH</name>
<dbReference type="PANTHER" id="PTHR21716">
    <property type="entry name" value="TRANSMEMBRANE PROTEIN"/>
    <property type="match status" value="1"/>
</dbReference>
<comment type="similarity">
    <text evidence="2">Belongs to the autoinducer-2 exporter (AI-2E) (TC 2.A.86) family.</text>
</comment>
<feature type="transmembrane region" description="Helical" evidence="9">
    <location>
        <begin position="286"/>
        <end position="316"/>
    </location>
</feature>
<sequence>MGASVVEFMPQQDSKRSAAIAGGALTPKVTPAGTAVRQAAPFGPQSLIAAIAVVTALYFGRDVFVPIALAVLLTFLLSPIVSLLRRWRIPRSISVVTVVIMAMFTIFCFGVVVANQVSVLSSNLPSYQFNIQNKIRDLRETQLASGSFDRAAAMLEAIEQEIQQAEEVDAADAEASGTPAPMPVRIEEAPLTPLEMLQTFVVPLIEPLATGGIVIVFVIFMLLRREDLRDRFIRLAGSTDIHKTTSALQDAGRRVGQYLLMQLVVNVTYAIPVAAGLWFIGVPNALLWGLLALVLRFVPYVGPIIAAFFPLALAIAVDPGWTMLFYTAALLITLELISNNLIEPWLYGSRTGLSPVAIILAAIFWTWLWGPIGLLLSTPLTVCFVVLGRHVQQFEFLDILLGNEPVLAPHERLYQRLLAGDPDEATEQAEIYLRERPIRSFYDDVAIPALVLVEHDRSRGVLDDAHREMVATSAVELVENLSEHEDVEAAEDASERDLKHAADPDLKLNPGRIVCAGARGNLDDAAAFMLRDALEHASIHALDVPHEMLQPTQLRSFDFDDIGTIVVGYLNSESIAHARYLVRRLRRQSPKLTIIIAFWGATGGRDELAKIEDAIRPDAVCTTIVEVVAALKPLAEVSKEAEARAAVEGAEEDHASVGLLSEPQPAV</sequence>
<evidence type="ECO:0000256" key="2">
    <source>
        <dbReference type="ARBA" id="ARBA00009773"/>
    </source>
</evidence>
<organism evidence="10 11">
    <name type="scientific">Georhizobium profundi</name>
    <dbReference type="NCBI Taxonomy" id="2341112"/>
    <lineage>
        <taxon>Bacteria</taxon>
        <taxon>Pseudomonadati</taxon>
        <taxon>Pseudomonadota</taxon>
        <taxon>Alphaproteobacteria</taxon>
        <taxon>Hyphomicrobiales</taxon>
        <taxon>Rhizobiaceae</taxon>
        <taxon>Georhizobium</taxon>
    </lineage>
</organism>
<evidence type="ECO:0000256" key="9">
    <source>
        <dbReference type="SAM" id="Phobius"/>
    </source>
</evidence>
<evidence type="ECO:0000256" key="7">
    <source>
        <dbReference type="ARBA" id="ARBA00023136"/>
    </source>
</evidence>